<dbReference type="EMBL" id="JAUIZM010000011">
    <property type="protein sequence ID" value="KAK1357154.1"/>
    <property type="molecule type" value="Genomic_DNA"/>
</dbReference>
<comment type="caution">
    <text evidence="5">The sequence shown here is derived from an EMBL/GenBank/DDBJ whole genome shotgun (WGS) entry which is preliminary data.</text>
</comment>
<gene>
    <name evidence="5" type="ORF">POM88_050410</name>
</gene>
<feature type="compositionally biased region" description="Basic and acidic residues" evidence="3">
    <location>
        <begin position="493"/>
        <end position="507"/>
    </location>
</feature>
<evidence type="ECO:0000256" key="2">
    <source>
        <dbReference type="ARBA" id="ARBA00022679"/>
    </source>
</evidence>
<organism evidence="5 6">
    <name type="scientific">Heracleum sosnowskyi</name>
    <dbReference type="NCBI Taxonomy" id="360622"/>
    <lineage>
        <taxon>Eukaryota</taxon>
        <taxon>Viridiplantae</taxon>
        <taxon>Streptophyta</taxon>
        <taxon>Embryophyta</taxon>
        <taxon>Tracheophyta</taxon>
        <taxon>Spermatophyta</taxon>
        <taxon>Magnoliopsida</taxon>
        <taxon>eudicotyledons</taxon>
        <taxon>Gunneridae</taxon>
        <taxon>Pentapetalae</taxon>
        <taxon>asterids</taxon>
        <taxon>campanulids</taxon>
        <taxon>Apiales</taxon>
        <taxon>Apiaceae</taxon>
        <taxon>Apioideae</taxon>
        <taxon>apioid superclade</taxon>
        <taxon>Tordylieae</taxon>
        <taxon>Tordyliinae</taxon>
        <taxon>Heracleum</taxon>
    </lineage>
</organism>
<keyword evidence="6" id="KW-1185">Reference proteome</keyword>
<evidence type="ECO:0000313" key="5">
    <source>
        <dbReference type="EMBL" id="KAK1357154.1"/>
    </source>
</evidence>
<accession>A0AAD8M2C4</accession>
<reference evidence="5" key="1">
    <citation type="submission" date="2023-02" db="EMBL/GenBank/DDBJ databases">
        <title>Genome of toxic invasive species Heracleum sosnowskyi carries increased number of genes despite the absence of recent whole-genome duplications.</title>
        <authorList>
            <person name="Schelkunov M."/>
            <person name="Shtratnikova V."/>
            <person name="Makarenko M."/>
            <person name="Klepikova A."/>
            <person name="Omelchenko D."/>
            <person name="Novikova G."/>
            <person name="Obukhova E."/>
            <person name="Bogdanov V."/>
            <person name="Penin A."/>
            <person name="Logacheva M."/>
        </authorList>
    </citation>
    <scope>NUCLEOTIDE SEQUENCE</scope>
    <source>
        <strain evidence="5">Hsosn_3</strain>
        <tissue evidence="5">Leaf</tissue>
    </source>
</reference>
<sequence>MGLLSKSKSKSPLSYPRYIYPLAAFIFLSLFLLFQVHSYVSRTKTIAGHNLEPTPWQIFPDKEKSNFETGYTKASKVIQCSYFKCGSGNSFPVQDKLSMPSNHAEKCPDFYRWIHHDLEPWHNTRISLAHLLAAKNTAAAFRIVIIDGRLYVDSYYGCVQSRSLFTVWGFVQLLRRYPGQVPDVDLMFDCMDKPVINRTEHALWPFPLFRYCTSAGHYDIPFPDWSFWGWAEVNISPWDEEFKSIKRGANSKSWKKKIPYAYWKGNPDVVSPIRLELLKCNDTELWGASIMRQNWTEESTHGFSKSKLSNQCKNRYKIYAEGYAWSVSLKYILSCGSVPLIIHPEYEDFFSRGLFPKKNYWPISPTNLCESIKYAVEWGNTNAGQAEAMGKAAQDLMESISMDGIYDYMYHLINEYAKLLDFKPVRPPTALEVCYDSLLCYADDKKRAFLERSTAFPSLNPPCKLPPRDTNFIQSWMEKKSKIIEETEVVPPKPEEPPKVEESFKIP</sequence>
<reference evidence="5" key="2">
    <citation type="submission" date="2023-05" db="EMBL/GenBank/DDBJ databases">
        <authorList>
            <person name="Schelkunov M.I."/>
        </authorList>
    </citation>
    <scope>NUCLEOTIDE SEQUENCE</scope>
    <source>
        <strain evidence="5">Hsosn_3</strain>
        <tissue evidence="5">Leaf</tissue>
    </source>
</reference>
<dbReference type="AlphaFoldDB" id="A0AAD8M2C4"/>
<evidence type="ECO:0000313" key="6">
    <source>
        <dbReference type="Proteomes" id="UP001237642"/>
    </source>
</evidence>
<feature type="domain" description="Glycosyl transferase CAP10" evidence="4">
    <location>
        <begin position="180"/>
        <end position="423"/>
    </location>
</feature>
<comment type="similarity">
    <text evidence="1">Belongs to the glycosyltransferase 90 family.</text>
</comment>
<dbReference type="Pfam" id="PF05686">
    <property type="entry name" value="Glyco_transf_90"/>
    <property type="match status" value="1"/>
</dbReference>
<keyword evidence="2" id="KW-0808">Transferase</keyword>
<evidence type="ECO:0000256" key="1">
    <source>
        <dbReference type="ARBA" id="ARBA00010118"/>
    </source>
</evidence>
<name>A0AAD8M2C4_9APIA</name>
<dbReference type="SMART" id="SM00672">
    <property type="entry name" value="CAP10"/>
    <property type="match status" value="1"/>
</dbReference>
<dbReference type="InterPro" id="IPR051091">
    <property type="entry name" value="O-Glucosyltr/Glycosyltrsf_90"/>
</dbReference>
<dbReference type="Proteomes" id="UP001237642">
    <property type="component" value="Unassembled WGS sequence"/>
</dbReference>
<protein>
    <submittedName>
        <fullName evidence="5">O-glucosyltransferase rumi-like</fullName>
    </submittedName>
</protein>
<feature type="region of interest" description="Disordered" evidence="3">
    <location>
        <begin position="487"/>
        <end position="507"/>
    </location>
</feature>
<evidence type="ECO:0000256" key="3">
    <source>
        <dbReference type="SAM" id="MobiDB-lite"/>
    </source>
</evidence>
<dbReference type="PANTHER" id="PTHR12203:SF35">
    <property type="entry name" value="PROTEIN O-GLUCOSYLTRANSFERASE 1"/>
    <property type="match status" value="1"/>
</dbReference>
<dbReference type="PANTHER" id="PTHR12203">
    <property type="entry name" value="KDEL LYS-ASP-GLU-LEU CONTAINING - RELATED"/>
    <property type="match status" value="1"/>
</dbReference>
<proteinExistence type="inferred from homology"/>
<dbReference type="InterPro" id="IPR006598">
    <property type="entry name" value="CAP10"/>
</dbReference>
<evidence type="ECO:0000259" key="4">
    <source>
        <dbReference type="SMART" id="SM00672"/>
    </source>
</evidence>
<dbReference type="GO" id="GO:0016740">
    <property type="term" value="F:transferase activity"/>
    <property type="evidence" value="ECO:0007669"/>
    <property type="project" value="UniProtKB-KW"/>
</dbReference>